<reference evidence="2" key="1">
    <citation type="submission" date="2021-03" db="EMBL/GenBank/DDBJ databases">
        <authorList>
            <person name="Alqahtani R."/>
            <person name="Behailu E."/>
            <person name="Cappabianca D.W."/>
            <person name="Csanadi-Schwartz K.M."/>
            <person name="Dalal A.S."/>
            <person name="Fahim M.S."/>
            <person name="Franklin J.M."/>
            <person name="Gluckman M.H."/>
            <person name="Levine C.J."/>
            <person name="Martin N."/>
            <person name="Milza N."/>
            <person name="Najmabadi R."/>
            <person name="Newman A.M."/>
            <person name="Pajunar M."/>
            <person name="Qalawee I."/>
            <person name="Rizvi A."/>
            <person name="Samuel A."/>
            <person name="Smith A."/>
            <person name="Swann F.E."/>
            <person name="Sweeney P."/>
            <person name="Torres N.R."/>
            <person name="Ventrone L."/>
            <person name="Ventura L."/>
            <person name="Wroe M."/>
            <person name="Acquaye N.A."/>
            <person name="Agnes T.J."/>
            <person name="Ahmed A."/>
            <person name="Ahmed S."/>
            <person name="Amodu B.A."/>
            <person name="Arefeayne N.F."/>
            <person name="Asamoah-Frimpong E.A."/>
            <person name="Attaran A."/>
            <person name="Barragan J.M."/>
            <person name="Baumgarten L.N."/>
            <person name="Berhane B."/>
            <person name="Beyene A."/>
            <person name="Bhattarai B."/>
            <person name="Biondokin D.V."/>
            <person name="Boone B.K."/>
            <person name="Burney S.Z."/>
            <person name="Cayanan J.-R.T."/>
            <person name="Cesta G."/>
            <person name="Chang J."/>
            <person name="Chavez J."/>
            <person name="Chorbajian C."/>
            <person name="Christian S."/>
            <person name="Corns J.R."/>
            <person name="Corns N.R."/>
            <person name="Cowan J.T."/>
            <person name="Coyne C."/>
            <person name="Dadzie B."/>
            <person name="Datu D.-L.V."/>
            <person name="Deng B.C."/>
            <person name="Der L."/>
            <person name="Dickerson K."/>
            <person name="Dozier E."/>
            <person name="Egbunine A.O."/>
            <person name="Farooq M."/>
            <person name="Fonge A.E."/>
            <person name="Ghomsi-Nono M.P."/>
            <person name="Giampietro H."/>
            <person name="Gunnison R.P."/>
            <person name="Han S.H."/>
            <person name="Hennigan A.J."/>
            <person name="Hong A.N."/>
            <person name="Ijomor E.C."/>
            <person name="Jalali A."/>
            <person name="Jamil T.Z."/>
            <person name="Jenkins C.R."/>
            <person name="Joseph M.A."/>
            <person name="Jowanowitch O.J."/>
            <person name="Kang D."/>
            <person name="Khan A."/>
            <person name="Khan Z.K."/>
            <person name="Kiewe T."/>
            <person name="Kjerulf A.B."/>
            <person name="Kolosey V."/>
            <person name="Kurup M."/>
            <person name="Lee V.H."/>
            <person name="Llontop-Maldonado V."/>
            <person name="Long P."/>
            <person name="Lu N."/>
            <person name="Majekodunmi A."/>
            <person name="Malik H.W."/>
            <person name="Marcellino S.C."/>
            <person name="Martinez L.A."/>
            <person name="Meher F.N."/>
            <person name="Michelin M.A."/>
            <person name="Mitchell K.G."/>
            <person name="Mullens W.J."/>
            <person name="Nwakama C."/>
            <person name="Nwosu F.T."/>
            <person name="Oboh E.C."/>
            <person name="Odujinrin O."/>
            <person name="Ogunsan O."/>
            <person name="O'Neill K."/>
            <person name="Oxlaj J.A."/>
            <person name="Patel A.K."/>
            <person name="Patel B.R."/>
            <person name="Pham Q."/>
            <person name="Porter J."/>
            <person name="Portes J."/>
            <person name="Prokopenko A."/>
            <person name="Quraishi M."/>
            <person name="Qureshi M.-A."/>
            <person name="Rivera A."/>
            <person name="Rubalsky V."/>
            <person name="Saikali Y."/>
            <person name="Saqaf K."/>
            <person name="Saroya S.R."/>
            <person name="Seas A."/>
            <person name="Shadrick R.E."/>
            <person name="Sharda N."/>
            <person name="Sigindere M.T."/>
            <person name="Simbi V.G."/>
            <person name="Thuzar C."/>
            <person name="Tran K."/>
            <person name="Tran V.D."/>
            <person name="Trang W."/>
            <person name="Vaishnav N."/>
            <person name="Vuong K."/>
            <person name="Walker C."/>
            <person name="Wallace S.A."/>
            <person name="Warfield J.C."/>
            <person name="Wikina T."/>
            <person name="Wobbeking F.T."/>
            <person name="Worrent L.D."/>
            <person name="Yan T."/>
            <person name="Zehra A."/>
            <person name="Avazpour P."/>
            <person name="Kim F.M."/>
            <person name="Mason K."/>
            <person name="Nguyen D.A."/>
            <person name="Pettit S.M."/>
            <person name="Zhou O.J."/>
            <person name="Brissett D.L."/>
            <person name="Gualtieri C."/>
            <person name="Hufford T.M."/>
            <person name="Ko J.M."/>
            <person name="Novak J.K."/>
            <person name="Smith Z.M."/>
            <person name="Mayer-Bacon C."/>
            <person name="Erill I."/>
            <person name="Caruso S.M."/>
            <person name="Garlena R.A."/>
            <person name="Russell D.A."/>
            <person name="Pope W.H."/>
            <person name="Jacobs-Sera D."/>
            <person name="Hatfull G.F."/>
        </authorList>
    </citation>
    <scope>NUCLEOTIDE SEQUENCE</scope>
</reference>
<proteinExistence type="predicted"/>
<feature type="region of interest" description="Disordered" evidence="1">
    <location>
        <begin position="44"/>
        <end position="63"/>
    </location>
</feature>
<evidence type="ECO:0000313" key="2">
    <source>
        <dbReference type="EMBL" id="QWT29823.1"/>
    </source>
</evidence>
<keyword evidence="3" id="KW-1185">Reference proteome</keyword>
<dbReference type="RefSeq" id="YP_010655648.1">
    <property type="nucleotide sequence ID" value="NC_070830.1"/>
</dbReference>
<accession>A0A8F2E6D7</accession>
<evidence type="ECO:0000256" key="1">
    <source>
        <dbReference type="SAM" id="MobiDB-lite"/>
    </source>
</evidence>
<dbReference type="EMBL" id="MW822144">
    <property type="protein sequence ID" value="QWT29823.1"/>
    <property type="molecule type" value="Genomic_DNA"/>
</dbReference>
<feature type="compositionally biased region" description="Basic and acidic residues" evidence="1">
    <location>
        <begin position="54"/>
        <end position="63"/>
    </location>
</feature>
<gene>
    <name evidence="2" type="primary">42</name>
    <name evidence="2" type="ORF">SEA_KIMJONGPHILL_42</name>
</gene>
<name>A0A8F2E6D7_9CAUD</name>
<evidence type="ECO:0000313" key="3">
    <source>
        <dbReference type="Proteomes" id="UP000683386"/>
    </source>
</evidence>
<dbReference type="GeneID" id="77931514"/>
<dbReference type="KEGG" id="vg:77931514"/>
<sequence length="63" mass="6949">MRIKISDGVREVEVEAASDEKCGHDLEEVAKRMYELVAAKGGPAPIGFTSATTSDHERSWEQE</sequence>
<dbReference type="Proteomes" id="UP000683386">
    <property type="component" value="Segment"/>
</dbReference>
<protein>
    <submittedName>
        <fullName evidence="2">Uncharacterized protein</fullName>
    </submittedName>
</protein>
<organism evidence="2 3">
    <name type="scientific">Streptomyces phage KimJongPhill</name>
    <dbReference type="NCBI Taxonomy" id="2848886"/>
    <lineage>
        <taxon>Viruses</taxon>
        <taxon>Duplodnaviria</taxon>
        <taxon>Heunggongvirae</taxon>
        <taxon>Uroviricota</taxon>
        <taxon>Caudoviricetes</taxon>
        <taxon>Zukovirus</taxon>
        <taxon>Zukovirus phill</taxon>
    </lineage>
</organism>